<feature type="binding site" evidence="6">
    <location>
        <position position="287"/>
    </location>
    <ligand>
        <name>Ca(2+)</name>
        <dbReference type="ChEBI" id="CHEBI:29108"/>
        <label>1</label>
    </ligand>
</feature>
<dbReference type="GO" id="GO:0009409">
    <property type="term" value="P:response to cold"/>
    <property type="evidence" value="ECO:0007669"/>
    <property type="project" value="TreeGrafter"/>
</dbReference>
<feature type="binding site" evidence="6">
    <location>
        <position position="247"/>
    </location>
    <ligand>
        <name>Ca(2+)</name>
        <dbReference type="ChEBI" id="CHEBI:29108"/>
        <label>1</label>
    </ligand>
</feature>
<sequence>MATLTVPSAIPSVSEDCEQLRKAFSGWGTNEDLIIDILGHRNAEQRNLIRKFYAETYGEDLLKSLDKELTSDFERLVTLWTLDPAERDAHLANEATKRWTSSNQVLMEIACTRSANQLLHARQAYHARYKKSLEEDLLVPLVSAYRYEGDEVNMSLAKTEAKFLHEKISEKAYSDDDVVRVLGTRSKAQINATLNYYKNAHGKDIIEDLEDDPKDDFLALLRSTVKCLVYPEKYFEEVLRSAINKRGTDEGALTRVVSTRAEFDLKIIADEYQRRNSVPLTRAITKDTRGDYEKMLLVLAGHDEA</sequence>
<evidence type="ECO:0000313" key="8">
    <source>
        <dbReference type="EMBL" id="KAE8656286.1"/>
    </source>
</evidence>
<dbReference type="PRINTS" id="PR00196">
    <property type="entry name" value="ANNEXIN"/>
</dbReference>
<comment type="similarity">
    <text evidence="7">Belongs to the annexin family.</text>
</comment>
<dbReference type="FunFam" id="1.10.220.10:FF:000001">
    <property type="entry name" value="Annexin"/>
    <property type="match status" value="1"/>
</dbReference>
<dbReference type="GO" id="GO:0009408">
    <property type="term" value="P:response to heat"/>
    <property type="evidence" value="ECO:0007669"/>
    <property type="project" value="TreeGrafter"/>
</dbReference>
<dbReference type="Proteomes" id="UP000436088">
    <property type="component" value="Unassembled WGS sequence"/>
</dbReference>
<name>A0A6A2X306_HIBSY</name>
<dbReference type="FunFam" id="1.10.220.10:FF:000006">
    <property type="entry name" value="Annexin"/>
    <property type="match status" value="1"/>
</dbReference>
<dbReference type="FunFam" id="1.10.220.10:FF:000009">
    <property type="entry name" value="Annexin"/>
    <property type="match status" value="1"/>
</dbReference>
<keyword evidence="2 7" id="KW-0677">Repeat</keyword>
<evidence type="ECO:0000256" key="2">
    <source>
        <dbReference type="ARBA" id="ARBA00022737"/>
    </source>
</evidence>
<feature type="binding site" evidence="6">
    <location>
        <position position="293"/>
    </location>
    <ligand>
        <name>Ca(2+)</name>
        <dbReference type="ChEBI" id="CHEBI:29108"/>
        <label>1</label>
    </ligand>
</feature>
<proteinExistence type="inferred from homology"/>
<evidence type="ECO:0000256" key="7">
    <source>
        <dbReference type="RuleBase" id="RU003540"/>
    </source>
</evidence>
<dbReference type="SUPFAM" id="SSF47874">
    <property type="entry name" value="Annexin"/>
    <property type="match status" value="1"/>
</dbReference>
<keyword evidence="5 7" id="KW-0111">Calcium/phospholipid-binding</keyword>
<dbReference type="Gene3D" id="1.10.220.10">
    <property type="entry name" value="Annexin"/>
    <property type="match status" value="4"/>
</dbReference>
<reference evidence="8" key="1">
    <citation type="submission" date="2019-09" db="EMBL/GenBank/DDBJ databases">
        <title>Draft genome information of white flower Hibiscus syriacus.</title>
        <authorList>
            <person name="Kim Y.-M."/>
        </authorList>
    </citation>
    <scope>NUCLEOTIDE SEQUENCE [LARGE SCALE GENOMIC DNA]</scope>
    <source>
        <strain evidence="8">YM2019G1</strain>
    </source>
</reference>
<dbReference type="SMART" id="SM00335">
    <property type="entry name" value="ANX"/>
    <property type="match status" value="4"/>
</dbReference>
<comment type="domain">
    <text evidence="7">A pair of annexin repeats may form one binding site for calcium and phospholipid.</text>
</comment>
<feature type="binding site" evidence="6">
    <location>
        <position position="245"/>
    </location>
    <ligand>
        <name>Ca(2+)</name>
        <dbReference type="ChEBI" id="CHEBI:29108"/>
        <label>1</label>
    </ligand>
</feature>
<dbReference type="GO" id="GO:0005544">
    <property type="term" value="F:calcium-dependent phospholipid binding"/>
    <property type="evidence" value="ECO:0007669"/>
    <property type="project" value="UniProtKB-KW"/>
</dbReference>
<dbReference type="GO" id="GO:0005509">
    <property type="term" value="F:calcium ion binding"/>
    <property type="evidence" value="ECO:0007669"/>
    <property type="project" value="InterPro"/>
</dbReference>
<dbReference type="EMBL" id="VEPZ02001768">
    <property type="protein sequence ID" value="KAE8656286.1"/>
    <property type="molecule type" value="Genomic_DNA"/>
</dbReference>
<accession>A0A6A2X306</accession>
<keyword evidence="9" id="KW-1185">Reference proteome</keyword>
<evidence type="ECO:0000256" key="3">
    <source>
        <dbReference type="ARBA" id="ARBA00022837"/>
    </source>
</evidence>
<feature type="binding site" evidence="6">
    <location>
        <position position="24"/>
    </location>
    <ligand>
        <name>Ca(2+)</name>
        <dbReference type="ChEBI" id="CHEBI:29108"/>
        <label>1</label>
    </ligand>
</feature>
<dbReference type="AlphaFoldDB" id="A0A6A2X306"/>
<keyword evidence="3 6" id="KW-0106">Calcium</keyword>
<dbReference type="GO" id="GO:0009651">
    <property type="term" value="P:response to salt stress"/>
    <property type="evidence" value="ECO:0007669"/>
    <property type="project" value="TreeGrafter"/>
</dbReference>
<protein>
    <recommendedName>
        <fullName evidence="7">Annexin</fullName>
    </recommendedName>
</protein>
<dbReference type="InterPro" id="IPR018502">
    <property type="entry name" value="Annexin_repeat"/>
</dbReference>
<feature type="binding site" evidence="6">
    <location>
        <position position="26"/>
    </location>
    <ligand>
        <name>Ca(2+)</name>
        <dbReference type="ChEBI" id="CHEBI:29108"/>
        <label>1</label>
    </ligand>
</feature>
<dbReference type="Pfam" id="PF00191">
    <property type="entry name" value="Annexin"/>
    <property type="match status" value="4"/>
</dbReference>
<dbReference type="FunFam" id="1.10.220.10:FF:000008">
    <property type="entry name" value="Annexin"/>
    <property type="match status" value="1"/>
</dbReference>
<dbReference type="InterPro" id="IPR018252">
    <property type="entry name" value="Annexin_repeat_CS"/>
</dbReference>
<evidence type="ECO:0000313" key="9">
    <source>
        <dbReference type="Proteomes" id="UP000436088"/>
    </source>
</evidence>
<feature type="binding site" evidence="6">
    <location>
        <position position="68"/>
    </location>
    <ligand>
        <name>Ca(2+)</name>
        <dbReference type="ChEBI" id="CHEBI:29108"/>
        <label>1</label>
    </ligand>
</feature>
<evidence type="ECO:0000256" key="5">
    <source>
        <dbReference type="ARBA" id="ARBA00023302"/>
    </source>
</evidence>
<feature type="binding site" evidence="6">
    <location>
        <position position="28"/>
    </location>
    <ligand>
        <name>Ca(2+)</name>
        <dbReference type="ChEBI" id="CHEBI:29108"/>
        <label>1</label>
    </ligand>
</feature>
<comment type="caution">
    <text evidence="8">The sequence shown here is derived from an EMBL/GenBank/DDBJ whole genome shotgun (WGS) entry which is preliminary data.</text>
</comment>
<evidence type="ECO:0000256" key="1">
    <source>
        <dbReference type="ARBA" id="ARBA00022723"/>
    </source>
</evidence>
<dbReference type="PRINTS" id="PR01814">
    <property type="entry name" value="ANNEXINPLANT"/>
</dbReference>
<keyword evidence="1 6" id="KW-0479">Metal-binding</keyword>
<dbReference type="PROSITE" id="PS00223">
    <property type="entry name" value="ANNEXIN_1"/>
    <property type="match status" value="1"/>
</dbReference>
<dbReference type="PROSITE" id="PS51897">
    <property type="entry name" value="ANNEXIN_2"/>
    <property type="match status" value="4"/>
</dbReference>
<dbReference type="GO" id="GO:0005886">
    <property type="term" value="C:plasma membrane"/>
    <property type="evidence" value="ECO:0007669"/>
    <property type="project" value="TreeGrafter"/>
</dbReference>
<dbReference type="GO" id="GO:0009414">
    <property type="term" value="P:response to water deprivation"/>
    <property type="evidence" value="ECO:0007669"/>
    <property type="project" value="TreeGrafter"/>
</dbReference>
<keyword evidence="4 7" id="KW-0041">Annexin</keyword>
<dbReference type="PANTHER" id="PTHR10502">
    <property type="entry name" value="ANNEXIN"/>
    <property type="match status" value="1"/>
</dbReference>
<feature type="binding site" evidence="6">
    <location>
        <position position="243"/>
    </location>
    <ligand>
        <name>Ca(2+)</name>
        <dbReference type="ChEBI" id="CHEBI:29108"/>
        <label>1</label>
    </ligand>
</feature>
<gene>
    <name evidence="8" type="ORF">F3Y22_tig00117005pilonHSYRG00341</name>
</gene>
<dbReference type="GO" id="GO:0001786">
    <property type="term" value="F:phosphatidylserine binding"/>
    <property type="evidence" value="ECO:0007669"/>
    <property type="project" value="TreeGrafter"/>
</dbReference>
<feature type="binding site" evidence="6">
    <location>
        <position position="288"/>
    </location>
    <ligand>
        <name>Ca(2+)</name>
        <dbReference type="ChEBI" id="CHEBI:29108"/>
        <label>1</label>
    </ligand>
</feature>
<evidence type="ECO:0000256" key="6">
    <source>
        <dbReference type="PIRSR" id="PIRSR609118-1"/>
    </source>
</evidence>
<organism evidence="8 9">
    <name type="scientific">Hibiscus syriacus</name>
    <name type="common">Rose of Sharon</name>
    <dbReference type="NCBI Taxonomy" id="106335"/>
    <lineage>
        <taxon>Eukaryota</taxon>
        <taxon>Viridiplantae</taxon>
        <taxon>Streptophyta</taxon>
        <taxon>Embryophyta</taxon>
        <taxon>Tracheophyta</taxon>
        <taxon>Spermatophyta</taxon>
        <taxon>Magnoliopsida</taxon>
        <taxon>eudicotyledons</taxon>
        <taxon>Gunneridae</taxon>
        <taxon>Pentapetalae</taxon>
        <taxon>rosids</taxon>
        <taxon>malvids</taxon>
        <taxon>Malvales</taxon>
        <taxon>Malvaceae</taxon>
        <taxon>Malvoideae</taxon>
        <taxon>Hibiscus</taxon>
    </lineage>
</organism>
<dbReference type="InterPro" id="IPR001464">
    <property type="entry name" value="Annexin"/>
</dbReference>
<dbReference type="PANTHER" id="PTHR10502:SF104">
    <property type="entry name" value="ANNEXIN D1"/>
    <property type="match status" value="1"/>
</dbReference>
<dbReference type="InterPro" id="IPR009118">
    <property type="entry name" value="AnnexinD_plant"/>
</dbReference>
<dbReference type="GO" id="GO:0005737">
    <property type="term" value="C:cytoplasm"/>
    <property type="evidence" value="ECO:0007669"/>
    <property type="project" value="TreeGrafter"/>
</dbReference>
<evidence type="ECO:0000256" key="4">
    <source>
        <dbReference type="ARBA" id="ARBA00023216"/>
    </source>
</evidence>
<dbReference type="InterPro" id="IPR037104">
    <property type="entry name" value="Annexin_sf"/>
</dbReference>